<evidence type="ECO:0000313" key="3">
    <source>
        <dbReference type="Proteomes" id="UP000092993"/>
    </source>
</evidence>
<protein>
    <recommendedName>
        <fullName evidence="1">Pyridoxamine 5'-phosphate oxidase Alr4036 family FMN-binding domain-containing protein</fullName>
    </recommendedName>
</protein>
<dbReference type="OMA" id="EVDWVQM"/>
<dbReference type="GO" id="GO:0010181">
    <property type="term" value="F:FMN binding"/>
    <property type="evidence" value="ECO:0007669"/>
    <property type="project" value="InterPro"/>
</dbReference>
<gene>
    <name evidence="2" type="ORF">A0H81_11476</name>
</gene>
<dbReference type="SUPFAM" id="SSF50475">
    <property type="entry name" value="FMN-binding split barrel"/>
    <property type="match status" value="1"/>
</dbReference>
<dbReference type="EMBL" id="LUGG01000020">
    <property type="protein sequence ID" value="OBZ68612.1"/>
    <property type="molecule type" value="Genomic_DNA"/>
</dbReference>
<comment type="caution">
    <text evidence="2">The sequence shown here is derived from an EMBL/GenBank/DDBJ whole genome shotgun (WGS) entry which is preliminary data.</text>
</comment>
<dbReference type="Gene3D" id="2.30.110.10">
    <property type="entry name" value="Electron Transport, Fmn-binding Protein, Chain A"/>
    <property type="match status" value="1"/>
</dbReference>
<dbReference type="PANTHER" id="PTHR28243">
    <property type="entry name" value="AGL049CP"/>
    <property type="match status" value="1"/>
</dbReference>
<dbReference type="AlphaFoldDB" id="A0A1C7LVD5"/>
<dbReference type="STRING" id="5627.A0A1C7LVD5"/>
<dbReference type="Pfam" id="PF12766">
    <property type="entry name" value="Pyridox_oxase_2"/>
    <property type="match status" value="1"/>
</dbReference>
<accession>A0A1C7LVD5</accession>
<keyword evidence="3" id="KW-1185">Reference proteome</keyword>
<organism evidence="2 3">
    <name type="scientific">Grifola frondosa</name>
    <name type="common">Maitake</name>
    <name type="synonym">Polyporus frondosus</name>
    <dbReference type="NCBI Taxonomy" id="5627"/>
    <lineage>
        <taxon>Eukaryota</taxon>
        <taxon>Fungi</taxon>
        <taxon>Dikarya</taxon>
        <taxon>Basidiomycota</taxon>
        <taxon>Agaricomycotina</taxon>
        <taxon>Agaricomycetes</taxon>
        <taxon>Polyporales</taxon>
        <taxon>Grifolaceae</taxon>
        <taxon>Grifola</taxon>
    </lineage>
</organism>
<dbReference type="InterPro" id="IPR024624">
    <property type="entry name" value="Pyridox_Oxase_Alr4036_FMN-bd"/>
</dbReference>
<dbReference type="InterPro" id="IPR012349">
    <property type="entry name" value="Split_barrel_FMN-bd"/>
</dbReference>
<evidence type="ECO:0000259" key="1">
    <source>
        <dbReference type="Pfam" id="PF12766"/>
    </source>
</evidence>
<dbReference type="PANTHER" id="PTHR28243:SF1">
    <property type="entry name" value="PYRIDOXAMINE 5'-PHOSPHATE OXIDASE ALR4036 FAMILY FMN-BINDING DOMAIN-CONTAINING PROTEIN"/>
    <property type="match status" value="1"/>
</dbReference>
<sequence length="216" mass="24798">MHQRTTVYQIATVDEESVPHVRSHMHRDILYPVDSPERPVILTTTDVRAPKVTQMLRNSRVELVWRLAGSQDQFRIAGFAHVVPSSTHPSYDAFKPASYLDLSKFAEHGFNWEKKRKEVWNEMSGPFRALWCTPDPGSHLASHEEQKNWPQSVPKLGEAKTAEEKKNQEISLQNFALVFIEPVVVDWVQVGCVPNQRTKWTRKGSTGEWTEEIVVP</sequence>
<evidence type="ECO:0000313" key="2">
    <source>
        <dbReference type="EMBL" id="OBZ68612.1"/>
    </source>
</evidence>
<dbReference type="Proteomes" id="UP000092993">
    <property type="component" value="Unassembled WGS sequence"/>
</dbReference>
<feature type="domain" description="Pyridoxamine 5'-phosphate oxidase Alr4036 family FMN-binding" evidence="1">
    <location>
        <begin position="3"/>
        <end position="83"/>
    </location>
</feature>
<name>A0A1C7LVD5_GRIFR</name>
<reference evidence="2 3" key="1">
    <citation type="submission" date="2016-03" db="EMBL/GenBank/DDBJ databases">
        <title>Whole genome sequencing of Grifola frondosa 9006-11.</title>
        <authorList>
            <person name="Min B."/>
            <person name="Park H."/>
            <person name="Kim J.-G."/>
            <person name="Cho H."/>
            <person name="Oh Y.-L."/>
            <person name="Kong W.-S."/>
            <person name="Choi I.-G."/>
        </authorList>
    </citation>
    <scope>NUCLEOTIDE SEQUENCE [LARGE SCALE GENOMIC DNA]</scope>
    <source>
        <strain evidence="2 3">9006-11</strain>
    </source>
</reference>
<proteinExistence type="predicted"/>
<dbReference type="OrthoDB" id="434253at2759"/>